<keyword evidence="3" id="KW-1185">Reference proteome</keyword>
<proteinExistence type="predicted"/>
<feature type="chain" id="PRO_5047400480" description="DUF3078 domain-containing protein" evidence="1">
    <location>
        <begin position="23"/>
        <end position="336"/>
    </location>
</feature>
<dbReference type="RefSeq" id="WP_345213652.1">
    <property type="nucleotide sequence ID" value="NZ_BAABFT010000019.1"/>
</dbReference>
<evidence type="ECO:0000313" key="2">
    <source>
        <dbReference type="EMBL" id="GAA4337547.1"/>
    </source>
</evidence>
<dbReference type="InterPro" id="IPR021428">
    <property type="entry name" value="DUF3078"/>
</dbReference>
<dbReference type="Pfam" id="PF11276">
    <property type="entry name" value="DUF3078"/>
    <property type="match status" value="1"/>
</dbReference>
<keyword evidence="1" id="KW-0732">Signal</keyword>
<gene>
    <name evidence="2" type="ORF">GCM10023149_47050</name>
</gene>
<feature type="signal peptide" evidence="1">
    <location>
        <begin position="1"/>
        <end position="22"/>
    </location>
</feature>
<evidence type="ECO:0000256" key="1">
    <source>
        <dbReference type="SAM" id="SignalP"/>
    </source>
</evidence>
<accession>A0ABP8HCQ1</accession>
<sequence>MIKTVTKLLFTILLAGAVPALAQVKDTLKTDSVKIDTGLLNRYRIESRRNALPTRIRPVELVPEYIPLNMPEYNISHWKRWFTVALNFNQSAFSTNWSAGGVSAVAVGTNVIMKTEYNKAPFSYTSEVNFLYGRSKNKGQGARKTNDRLFIDNKLATQMSKSWFFFGSLSIETQVDKGFQYPDPNPPVVISKFLGPGYITESVGFEYKPNRYLDVRLGTGTARQTLVLDTALYRTQPGNYGVTVGKRVRNELAFQGIATFDKDIMQNLHLNWRYALFIPYGRPLDFTNHRLDVTLIARVNKLINVTINGTALYNKDTSKKIQGTEGLALGVMYRYP</sequence>
<reference evidence="3" key="1">
    <citation type="journal article" date="2019" name="Int. J. Syst. Evol. Microbiol.">
        <title>The Global Catalogue of Microorganisms (GCM) 10K type strain sequencing project: providing services to taxonomists for standard genome sequencing and annotation.</title>
        <authorList>
            <consortium name="The Broad Institute Genomics Platform"/>
            <consortium name="The Broad Institute Genome Sequencing Center for Infectious Disease"/>
            <person name="Wu L."/>
            <person name="Ma J."/>
        </authorList>
    </citation>
    <scope>NUCLEOTIDE SEQUENCE [LARGE SCALE GENOMIC DNA]</scope>
    <source>
        <strain evidence="3">JCM 17705</strain>
    </source>
</reference>
<protein>
    <recommendedName>
        <fullName evidence="4">DUF3078 domain-containing protein</fullName>
    </recommendedName>
</protein>
<name>A0ABP8HCQ1_9SPHI</name>
<dbReference type="Proteomes" id="UP001500582">
    <property type="component" value="Unassembled WGS sequence"/>
</dbReference>
<evidence type="ECO:0008006" key="4">
    <source>
        <dbReference type="Google" id="ProtNLM"/>
    </source>
</evidence>
<evidence type="ECO:0000313" key="3">
    <source>
        <dbReference type="Proteomes" id="UP001500582"/>
    </source>
</evidence>
<organism evidence="2 3">
    <name type="scientific">Mucilaginibacter gynuensis</name>
    <dbReference type="NCBI Taxonomy" id="1302236"/>
    <lineage>
        <taxon>Bacteria</taxon>
        <taxon>Pseudomonadati</taxon>
        <taxon>Bacteroidota</taxon>
        <taxon>Sphingobacteriia</taxon>
        <taxon>Sphingobacteriales</taxon>
        <taxon>Sphingobacteriaceae</taxon>
        <taxon>Mucilaginibacter</taxon>
    </lineage>
</organism>
<dbReference type="EMBL" id="BAABFT010000019">
    <property type="protein sequence ID" value="GAA4337547.1"/>
    <property type="molecule type" value="Genomic_DNA"/>
</dbReference>
<comment type="caution">
    <text evidence="2">The sequence shown here is derived from an EMBL/GenBank/DDBJ whole genome shotgun (WGS) entry which is preliminary data.</text>
</comment>